<evidence type="ECO:0000256" key="2">
    <source>
        <dbReference type="ARBA" id="ARBA00022692"/>
    </source>
</evidence>
<comment type="subcellular location">
    <subcellularLocation>
        <location evidence="1">Membrane</location>
        <topology evidence="1">Multi-pass membrane protein</topology>
    </subcellularLocation>
</comment>
<protein>
    <submittedName>
        <fullName evidence="8">GTP-binding protein</fullName>
    </submittedName>
</protein>
<keyword evidence="4" id="KW-1133">Transmembrane helix</keyword>
<dbReference type="PANTHER" id="PTHR42714:SF6">
    <property type="entry name" value="TRANSLATION INITIATION FACTOR IF-2"/>
    <property type="match status" value="1"/>
</dbReference>
<comment type="caution">
    <text evidence="8">The sequence shown here is derived from an EMBL/GenBank/DDBJ whole genome shotgun (WGS) entry which is preliminary data.</text>
</comment>
<dbReference type="InterPro" id="IPR006073">
    <property type="entry name" value="GTP-bd"/>
</dbReference>
<dbReference type="Proteomes" id="UP001292084">
    <property type="component" value="Unassembled WGS sequence"/>
</dbReference>
<dbReference type="PANTHER" id="PTHR42714">
    <property type="entry name" value="TRNA MODIFICATION GTPASE GTPBP3"/>
    <property type="match status" value="1"/>
</dbReference>
<keyword evidence="5" id="KW-0342">GTP-binding</keyword>
<evidence type="ECO:0000313" key="9">
    <source>
        <dbReference type="Proteomes" id="UP001292084"/>
    </source>
</evidence>
<evidence type="ECO:0000256" key="5">
    <source>
        <dbReference type="ARBA" id="ARBA00023134"/>
    </source>
</evidence>
<dbReference type="InterPro" id="IPR021147">
    <property type="entry name" value="DUF697"/>
</dbReference>
<evidence type="ECO:0000256" key="4">
    <source>
        <dbReference type="ARBA" id="ARBA00022989"/>
    </source>
</evidence>
<proteinExistence type="predicted"/>
<sequence>MVNFFDEEEFDRKFEEEMKNSSEQLEESIIFAMVGDINTGKSSTINQIVGYECAPTGSMPGYTTEIKKYTYQDNENIIFADTPGLDDIEKKNSEETLKFFKEVDVILFFLNAAGTVFSEGEKKYFSLIKKHNKNILFILNKIDAAEDIDSLVQYVRNHSDSKFKVVPISSKTGQNIEQLKAEIVNILATKKKDLLFAKSIREKSSIANKWINSAVASAAAVGASPIPGSDIVPITGIQVALMVKLATIYNKPLSKDRAKELIIATLAGNIGKSLFRQVIKVVPGAGSVAGAGVAGGLTLALGHGLKYAYENDIEVDVEFLKDFTRNYNPDK</sequence>
<accession>A0ABU5KRP0</accession>
<reference evidence="8 9" key="1">
    <citation type="submission" date="2023-12" db="EMBL/GenBank/DDBJ databases">
        <title>Jeotgalibacillus haloalkaliphilus sp. nov., a novel salt-tolerant bacteria, isolated from the estuary of the Fenhe River into the Yellow River.</title>
        <authorList>
            <person name="Li Y."/>
        </authorList>
    </citation>
    <scope>NUCLEOTIDE SEQUENCE [LARGE SCALE GENOMIC DNA]</scope>
    <source>
        <strain evidence="8 9">HH7-29</strain>
    </source>
</reference>
<gene>
    <name evidence="8" type="ORF">UFB30_14670</name>
</gene>
<dbReference type="SUPFAM" id="SSF52540">
    <property type="entry name" value="P-loop containing nucleoside triphosphate hydrolases"/>
    <property type="match status" value="1"/>
</dbReference>
<evidence type="ECO:0000256" key="6">
    <source>
        <dbReference type="ARBA" id="ARBA00023136"/>
    </source>
</evidence>
<dbReference type="NCBIfam" id="TIGR00231">
    <property type="entry name" value="small_GTP"/>
    <property type="match status" value="1"/>
</dbReference>
<feature type="domain" description="G" evidence="7">
    <location>
        <begin position="32"/>
        <end position="141"/>
    </location>
</feature>
<keyword evidence="9" id="KW-1185">Reference proteome</keyword>
<name>A0ABU5KRP0_9BACL</name>
<dbReference type="RefSeq" id="WP_322422438.1">
    <property type="nucleotide sequence ID" value="NZ_JAXQNN010000006.1"/>
</dbReference>
<evidence type="ECO:0000259" key="7">
    <source>
        <dbReference type="Pfam" id="PF01926"/>
    </source>
</evidence>
<dbReference type="InterPro" id="IPR027417">
    <property type="entry name" value="P-loop_NTPase"/>
</dbReference>
<keyword evidence="6" id="KW-0472">Membrane</keyword>
<dbReference type="EMBL" id="JAXQNN010000006">
    <property type="protein sequence ID" value="MDZ5713476.1"/>
    <property type="molecule type" value="Genomic_DNA"/>
</dbReference>
<dbReference type="Pfam" id="PF05128">
    <property type="entry name" value="DUF697"/>
    <property type="match status" value="1"/>
</dbReference>
<dbReference type="InterPro" id="IPR005225">
    <property type="entry name" value="Small_GTP-bd"/>
</dbReference>
<keyword evidence="3" id="KW-0547">Nucleotide-binding</keyword>
<dbReference type="Gene3D" id="3.40.50.300">
    <property type="entry name" value="P-loop containing nucleotide triphosphate hydrolases"/>
    <property type="match status" value="1"/>
</dbReference>
<evidence type="ECO:0000313" key="8">
    <source>
        <dbReference type="EMBL" id="MDZ5713476.1"/>
    </source>
</evidence>
<evidence type="ECO:0000256" key="1">
    <source>
        <dbReference type="ARBA" id="ARBA00004141"/>
    </source>
</evidence>
<dbReference type="Pfam" id="PF01926">
    <property type="entry name" value="MMR_HSR1"/>
    <property type="match status" value="1"/>
</dbReference>
<keyword evidence="2" id="KW-0812">Transmembrane</keyword>
<evidence type="ECO:0000256" key="3">
    <source>
        <dbReference type="ARBA" id="ARBA00022741"/>
    </source>
</evidence>
<organism evidence="8 9">
    <name type="scientific">Jeotgalibacillus haloalkalitolerans</name>
    <dbReference type="NCBI Taxonomy" id="3104292"/>
    <lineage>
        <taxon>Bacteria</taxon>
        <taxon>Bacillati</taxon>
        <taxon>Bacillota</taxon>
        <taxon>Bacilli</taxon>
        <taxon>Bacillales</taxon>
        <taxon>Caryophanaceae</taxon>
        <taxon>Jeotgalibacillus</taxon>
    </lineage>
</organism>